<feature type="region of interest" description="Disordered" evidence="1">
    <location>
        <begin position="74"/>
        <end position="93"/>
    </location>
</feature>
<gene>
    <name evidence="2" type="ORF">SAMN05192584_12850</name>
</gene>
<sequence length="93" mass="10253">MHGEADRLADRIGPGVRPAPGMARLLRMWSRSLIAGEAVLDTLALGRPYTLIVRDGSGTAYVLEARRAILPFVPDPMGEKTRNKEEELRAQQV</sequence>
<accession>A0A1I4KW10</accession>
<reference evidence="3" key="1">
    <citation type="submission" date="2016-10" db="EMBL/GenBank/DDBJ databases">
        <authorList>
            <person name="Varghese N."/>
            <person name="Submissions S."/>
        </authorList>
    </citation>
    <scope>NUCLEOTIDE SEQUENCE [LARGE SCALE GENOMIC DNA]</scope>
    <source>
        <strain evidence="3">PL19</strain>
    </source>
</reference>
<evidence type="ECO:0000313" key="2">
    <source>
        <dbReference type="EMBL" id="SFL82803.1"/>
    </source>
</evidence>
<name>A0A1I4KW10_9ACTN</name>
<evidence type="ECO:0000313" key="3">
    <source>
        <dbReference type="Proteomes" id="UP000198928"/>
    </source>
</evidence>
<dbReference type="EMBL" id="FOSG01000028">
    <property type="protein sequence ID" value="SFL82803.1"/>
    <property type="molecule type" value="Genomic_DNA"/>
</dbReference>
<dbReference type="Proteomes" id="UP000198928">
    <property type="component" value="Unassembled WGS sequence"/>
</dbReference>
<keyword evidence="3" id="KW-1185">Reference proteome</keyword>
<protein>
    <submittedName>
        <fullName evidence="2">Uncharacterized protein</fullName>
    </submittedName>
</protein>
<proteinExistence type="predicted"/>
<feature type="compositionally biased region" description="Basic and acidic residues" evidence="1">
    <location>
        <begin position="77"/>
        <end position="93"/>
    </location>
</feature>
<organism evidence="2 3">
    <name type="scientific">Streptomyces pini</name>
    <dbReference type="NCBI Taxonomy" id="1520580"/>
    <lineage>
        <taxon>Bacteria</taxon>
        <taxon>Bacillati</taxon>
        <taxon>Actinomycetota</taxon>
        <taxon>Actinomycetes</taxon>
        <taxon>Kitasatosporales</taxon>
        <taxon>Streptomycetaceae</taxon>
        <taxon>Streptomyces</taxon>
    </lineage>
</organism>
<evidence type="ECO:0000256" key="1">
    <source>
        <dbReference type="SAM" id="MobiDB-lite"/>
    </source>
</evidence>
<dbReference type="RefSeq" id="WP_093852263.1">
    <property type="nucleotide sequence ID" value="NZ_FOSG01000028.1"/>
</dbReference>
<dbReference type="AlphaFoldDB" id="A0A1I4KW10"/>